<gene>
    <name evidence="1" type="ORF">MtrunA17_Chr8g0365501</name>
</gene>
<dbReference type="InterPro" id="IPR012442">
    <property type="entry name" value="DUF1645_plant"/>
</dbReference>
<dbReference type="PANTHER" id="PTHR33095:SF114">
    <property type="entry name" value="DUF1645 FAMILY PROTEIN"/>
    <property type="match status" value="1"/>
</dbReference>
<accession>A0A396GJU7</accession>
<evidence type="ECO:0000313" key="1">
    <source>
        <dbReference type="EMBL" id="RHN41382.1"/>
    </source>
</evidence>
<organism evidence="1">
    <name type="scientific">Medicago truncatula</name>
    <name type="common">Barrel medic</name>
    <name type="synonym">Medicago tribuloides</name>
    <dbReference type="NCBI Taxonomy" id="3880"/>
    <lineage>
        <taxon>Eukaryota</taxon>
        <taxon>Viridiplantae</taxon>
        <taxon>Streptophyta</taxon>
        <taxon>Embryophyta</taxon>
        <taxon>Tracheophyta</taxon>
        <taxon>Spermatophyta</taxon>
        <taxon>Magnoliopsida</taxon>
        <taxon>eudicotyledons</taxon>
        <taxon>Gunneridae</taxon>
        <taxon>Pentapetalae</taxon>
        <taxon>rosids</taxon>
        <taxon>fabids</taxon>
        <taxon>Fabales</taxon>
        <taxon>Fabaceae</taxon>
        <taxon>Papilionoideae</taxon>
        <taxon>50 kb inversion clade</taxon>
        <taxon>NPAAA clade</taxon>
        <taxon>Hologalegina</taxon>
        <taxon>IRL clade</taxon>
        <taxon>Trifolieae</taxon>
        <taxon>Medicago</taxon>
    </lineage>
</organism>
<proteinExistence type="predicted"/>
<dbReference type="Pfam" id="PF07816">
    <property type="entry name" value="DUF1645"/>
    <property type="match status" value="1"/>
</dbReference>
<name>A0A396GJU7_MEDTR</name>
<dbReference type="AlphaFoldDB" id="A0A396GJU7"/>
<reference evidence="1" key="1">
    <citation type="journal article" date="2018" name="Nat. Plants">
        <title>Whole-genome landscape of Medicago truncatula symbiotic genes.</title>
        <authorList>
            <person name="Pecrix Y."/>
            <person name="Gamas P."/>
            <person name="Carrere S."/>
        </authorList>
    </citation>
    <scope>NUCLEOTIDE SEQUENCE</scope>
    <source>
        <tissue evidence="1">Leaves</tissue>
    </source>
</reference>
<protein>
    <submittedName>
        <fullName evidence="1">Uncharacterized protein</fullName>
    </submittedName>
</protein>
<dbReference type="Proteomes" id="UP000265566">
    <property type="component" value="Chromosome 8"/>
</dbReference>
<dbReference type="EMBL" id="PSQE01000008">
    <property type="protein sequence ID" value="RHN41382.1"/>
    <property type="molecule type" value="Genomic_DNA"/>
</dbReference>
<sequence length="138" mass="15939">MLGGISKESQNESLQNMTMVEIKASNECYEKSNSTGSSNLWKFRQNMNLRSNSDHKDSLVLLNASDPKNSRKPKVETIVNKKRKDEKHKNGLSAYEKLYVSNKTRKDSNKRRSFLPYKRQLLGLFTNMNGLSRNLHPF</sequence>
<dbReference type="Gramene" id="rna47700">
    <property type="protein sequence ID" value="RHN41382.1"/>
    <property type="gene ID" value="gene47700"/>
</dbReference>
<dbReference type="PANTHER" id="PTHR33095">
    <property type="entry name" value="OS07G0619500 PROTEIN"/>
    <property type="match status" value="1"/>
</dbReference>
<comment type="caution">
    <text evidence="1">The sequence shown here is derived from an EMBL/GenBank/DDBJ whole genome shotgun (WGS) entry which is preliminary data.</text>
</comment>